<dbReference type="AlphaFoldDB" id="G3MIE2"/>
<accession>G3MIE2</accession>
<evidence type="ECO:0000313" key="1">
    <source>
        <dbReference type="EMBL" id="AEO33260.1"/>
    </source>
</evidence>
<organism evidence="1">
    <name type="scientific">Amblyomma maculatum</name>
    <name type="common">Gulf Coast tick</name>
    <dbReference type="NCBI Taxonomy" id="34609"/>
    <lineage>
        <taxon>Eukaryota</taxon>
        <taxon>Metazoa</taxon>
        <taxon>Ecdysozoa</taxon>
        <taxon>Arthropoda</taxon>
        <taxon>Chelicerata</taxon>
        <taxon>Arachnida</taxon>
        <taxon>Acari</taxon>
        <taxon>Parasitiformes</taxon>
        <taxon>Ixodida</taxon>
        <taxon>Ixodoidea</taxon>
        <taxon>Ixodidae</taxon>
        <taxon>Amblyomminae</taxon>
        <taxon>Amblyomma</taxon>
    </lineage>
</organism>
<reference evidence="1" key="1">
    <citation type="journal article" date="2011" name="PLoS ONE">
        <title>A deep insight into the sialotranscriptome of the gulf coast tick, Amblyomma maculatum.</title>
        <authorList>
            <person name="Karim S."/>
            <person name="Singh P."/>
            <person name="Ribeiro J.M."/>
        </authorList>
    </citation>
    <scope>NUCLEOTIDE SEQUENCE</scope>
    <source>
        <tissue evidence="1">Salivary gland</tissue>
    </source>
</reference>
<name>G3MIE2_AMBMU</name>
<sequence>FLLQTILTSVFIRRIPGERYITMFRLLAASLIRQHLARDIVRLCALSISLEAFFRSEMVAEAAATGGLASNNGAQLNIFKVFNTTLRVWIYQTTQSNVFTDENIEGVIFEQKCIFNKMINITSEKYHFYRKMNVNGVKLTSHYMGEFDQTPQPPISMLVSDLSASNISPFEHMTLLYLKGGCSVFKIELLEKAKNKGRTTGLADCEMYVKKKGGPIRPSDDCTKAYEKNCKTETYVTYDASCGV</sequence>
<dbReference type="EMBL" id="JO841643">
    <property type="protein sequence ID" value="AEO33260.1"/>
    <property type="molecule type" value="mRNA"/>
</dbReference>
<feature type="non-terminal residue" evidence="1">
    <location>
        <position position="1"/>
    </location>
</feature>
<protein>
    <recommendedName>
        <fullName evidence="2">Lipocalin/cytosolic fatty-acid binding domain-containing protein</fullName>
    </recommendedName>
</protein>
<proteinExistence type="evidence at transcript level"/>
<evidence type="ECO:0008006" key="2">
    <source>
        <dbReference type="Google" id="ProtNLM"/>
    </source>
</evidence>